<dbReference type="AlphaFoldDB" id="A0A266Q4V5"/>
<dbReference type="NCBIfam" id="TIGR00254">
    <property type="entry name" value="GGDEF"/>
    <property type="match status" value="1"/>
</dbReference>
<keyword evidence="1" id="KW-0812">Transmembrane</keyword>
<dbReference type="InterPro" id="IPR052155">
    <property type="entry name" value="Biofilm_reg_signaling"/>
</dbReference>
<dbReference type="SMART" id="SM00267">
    <property type="entry name" value="GGDEF"/>
    <property type="match status" value="1"/>
</dbReference>
<dbReference type="CDD" id="cd01949">
    <property type="entry name" value="GGDEF"/>
    <property type="match status" value="1"/>
</dbReference>
<dbReference type="PROSITE" id="PS50883">
    <property type="entry name" value="EAL"/>
    <property type="match status" value="1"/>
</dbReference>
<evidence type="ECO:0000259" key="3">
    <source>
        <dbReference type="PROSITE" id="PS50887"/>
    </source>
</evidence>
<feature type="domain" description="EAL" evidence="2">
    <location>
        <begin position="288"/>
        <end position="539"/>
    </location>
</feature>
<dbReference type="Gene3D" id="3.30.70.270">
    <property type="match status" value="1"/>
</dbReference>
<evidence type="ECO:0000313" key="5">
    <source>
        <dbReference type="Proteomes" id="UP000216101"/>
    </source>
</evidence>
<keyword evidence="1" id="KW-1133">Transmembrane helix</keyword>
<evidence type="ECO:0000259" key="2">
    <source>
        <dbReference type="PROSITE" id="PS50883"/>
    </source>
</evidence>
<keyword evidence="1" id="KW-0472">Membrane</keyword>
<dbReference type="PANTHER" id="PTHR44757:SF2">
    <property type="entry name" value="BIOFILM ARCHITECTURE MAINTENANCE PROTEIN MBAA"/>
    <property type="match status" value="1"/>
</dbReference>
<dbReference type="CDD" id="cd01948">
    <property type="entry name" value="EAL"/>
    <property type="match status" value="1"/>
</dbReference>
<dbReference type="SUPFAM" id="SSF55073">
    <property type="entry name" value="Nucleotide cyclase"/>
    <property type="match status" value="1"/>
</dbReference>
<feature type="transmembrane region" description="Helical" evidence="1">
    <location>
        <begin position="20"/>
        <end position="40"/>
    </location>
</feature>
<dbReference type="Gene3D" id="3.20.20.450">
    <property type="entry name" value="EAL domain"/>
    <property type="match status" value="1"/>
</dbReference>
<dbReference type="Pfam" id="PF00990">
    <property type="entry name" value="GGDEF"/>
    <property type="match status" value="1"/>
</dbReference>
<dbReference type="InterPro" id="IPR043128">
    <property type="entry name" value="Rev_trsase/Diguanyl_cyclase"/>
</dbReference>
<feature type="transmembrane region" description="Helical" evidence="1">
    <location>
        <begin position="52"/>
        <end position="78"/>
    </location>
</feature>
<organism evidence="4 5">
    <name type="scientific">Cellvibrio mixtus</name>
    <dbReference type="NCBI Taxonomy" id="39650"/>
    <lineage>
        <taxon>Bacteria</taxon>
        <taxon>Pseudomonadati</taxon>
        <taxon>Pseudomonadota</taxon>
        <taxon>Gammaproteobacteria</taxon>
        <taxon>Cellvibrionales</taxon>
        <taxon>Cellvibrionaceae</taxon>
        <taxon>Cellvibrio</taxon>
    </lineage>
</organism>
<dbReference type="InterPro" id="IPR001633">
    <property type="entry name" value="EAL_dom"/>
</dbReference>
<name>A0A266Q4V5_9GAMM</name>
<dbReference type="InterPro" id="IPR035919">
    <property type="entry name" value="EAL_sf"/>
</dbReference>
<dbReference type="PROSITE" id="PS50887">
    <property type="entry name" value="GGDEF"/>
    <property type="match status" value="1"/>
</dbReference>
<dbReference type="InterPro" id="IPR000160">
    <property type="entry name" value="GGDEF_dom"/>
</dbReference>
<dbReference type="SUPFAM" id="SSF141868">
    <property type="entry name" value="EAL domain-like"/>
    <property type="match status" value="1"/>
</dbReference>
<proteinExistence type="predicted"/>
<dbReference type="Pfam" id="PF00563">
    <property type="entry name" value="EAL"/>
    <property type="match status" value="1"/>
</dbReference>
<dbReference type="EMBL" id="NHNI01000002">
    <property type="protein sequence ID" value="OZY84904.1"/>
    <property type="molecule type" value="Genomic_DNA"/>
</dbReference>
<dbReference type="SMART" id="SM00052">
    <property type="entry name" value="EAL"/>
    <property type="match status" value="1"/>
</dbReference>
<gene>
    <name evidence="4" type="ORF">CBP51_17240</name>
</gene>
<protein>
    <recommendedName>
        <fullName evidence="6">GGDEF-domain containing protein</fullName>
    </recommendedName>
</protein>
<accession>A0A266Q4V5</accession>
<evidence type="ECO:0000313" key="4">
    <source>
        <dbReference type="EMBL" id="OZY84904.1"/>
    </source>
</evidence>
<sequence>MSDSSSPIKESLPASVKTSAFIALKLAVVYAAFSGLYILLSDQLLYFLFADPAIITFVSTIKGWIFVFLTSVMLYFFVRSQVQVALEASRLQQEVQEEKRRTEERIHHLAYFDGLTELPNRVLLTDRLAQIIVQSMPEKMQSALILLNVDRFKKINDARGQGSGDSLLKALSLRLRAVIRDGDTLARVGGDEFAILLHSLNSNPQSASHTARIVANKVQQALNIPVVIDDNEVRVTVSMGLTLFPDASDDSADEVIKRADNALHKAKNKGGNQALFFESEMGIAAEQYFQIERELRKGIDQGELQLYLQSQVDANGKVMGAEALVRWLHPERGLVPPAMFIPVAEDTDLIADIDKWVFEQVCLLLASAAMCERSLRIAVNISPRHFRRSNFVNWIKSTIAKTGVDAGKLTLEITEGLLVDSVSDAIAKMSELTALGIHFSIDDFGTGYSSLSYLKRLPIHELKIDKVFVQDAPANTEDAALVETILAVAKHLRLRVVAEGVETQAQADFLNERAVVTHQGYLYSKPEPAGRWLENQLLS</sequence>
<keyword evidence="5" id="KW-1185">Reference proteome</keyword>
<dbReference type="PANTHER" id="PTHR44757">
    <property type="entry name" value="DIGUANYLATE CYCLASE DGCP"/>
    <property type="match status" value="1"/>
</dbReference>
<dbReference type="Proteomes" id="UP000216101">
    <property type="component" value="Unassembled WGS sequence"/>
</dbReference>
<evidence type="ECO:0008006" key="6">
    <source>
        <dbReference type="Google" id="ProtNLM"/>
    </source>
</evidence>
<evidence type="ECO:0000256" key="1">
    <source>
        <dbReference type="SAM" id="Phobius"/>
    </source>
</evidence>
<dbReference type="InterPro" id="IPR029787">
    <property type="entry name" value="Nucleotide_cyclase"/>
</dbReference>
<dbReference type="RefSeq" id="WP_094985883.1">
    <property type="nucleotide sequence ID" value="NZ_NHNI01000002.1"/>
</dbReference>
<reference evidence="5" key="1">
    <citation type="submission" date="2017-05" db="EMBL/GenBank/DDBJ databases">
        <authorList>
            <person name="Barney B.M."/>
        </authorList>
    </citation>
    <scope>NUCLEOTIDE SEQUENCE [LARGE SCALE GENOMIC DNA]</scope>
    <source>
        <strain evidence="5">PSBB022</strain>
    </source>
</reference>
<feature type="domain" description="GGDEF" evidence="3">
    <location>
        <begin position="140"/>
        <end position="279"/>
    </location>
</feature>
<comment type="caution">
    <text evidence="4">The sequence shown here is derived from an EMBL/GenBank/DDBJ whole genome shotgun (WGS) entry which is preliminary data.</text>
</comment>